<dbReference type="EMBL" id="MLFS01000067">
    <property type="protein sequence ID" value="ORM69904.1"/>
    <property type="molecule type" value="Genomic_DNA"/>
</dbReference>
<dbReference type="STRING" id="1076551.HA48_18565"/>
<dbReference type="AlphaFoldDB" id="A0A1X1CZW2"/>
<dbReference type="Proteomes" id="UP000193104">
    <property type="component" value="Unassembled WGS sequence"/>
</dbReference>
<feature type="signal peptide" evidence="1">
    <location>
        <begin position="1"/>
        <end position="21"/>
    </location>
</feature>
<reference evidence="2 3" key="1">
    <citation type="journal article" date="2017" name="Antonie Van Leeuwenhoek">
        <title>Phylogenomic resolution of the bacterial genus Pantoea and its relationship with Erwinia and Tatumella.</title>
        <authorList>
            <person name="Palmer M."/>
            <person name="Steenkamp E.T."/>
            <person name="Coetzee M.P."/>
            <person name="Chan W.Y."/>
            <person name="van Zyl E."/>
            <person name="De Maayer P."/>
            <person name="Coutinho T.A."/>
            <person name="Blom J."/>
            <person name="Smits T.H."/>
            <person name="Duffy B."/>
            <person name="Venter S.N."/>
        </authorList>
    </citation>
    <scope>NUCLEOTIDE SEQUENCE [LARGE SCALE GENOMIC DNA]</scope>
    <source>
        <strain evidence="2 3">LMG 26277</strain>
    </source>
</reference>
<organism evidence="2 3">
    <name type="scientific">Pantoea wallisii</name>
    <dbReference type="NCBI Taxonomy" id="1076551"/>
    <lineage>
        <taxon>Bacteria</taxon>
        <taxon>Pseudomonadati</taxon>
        <taxon>Pseudomonadota</taxon>
        <taxon>Gammaproteobacteria</taxon>
        <taxon>Enterobacterales</taxon>
        <taxon>Erwiniaceae</taxon>
        <taxon>Pantoea</taxon>
    </lineage>
</organism>
<dbReference type="NCBIfam" id="NF041532">
    <property type="entry name" value="HprT"/>
    <property type="match status" value="1"/>
</dbReference>
<evidence type="ECO:0000313" key="3">
    <source>
        <dbReference type="Proteomes" id="UP000193104"/>
    </source>
</evidence>
<dbReference type="RefSeq" id="WP_128602684.1">
    <property type="nucleotide sequence ID" value="NZ_MLFS01000067.1"/>
</dbReference>
<feature type="chain" id="PRO_5012936419" evidence="1">
    <location>
        <begin position="22"/>
        <end position="60"/>
    </location>
</feature>
<protein>
    <submittedName>
        <fullName evidence="2">Type III secretion protein HrpT</fullName>
    </submittedName>
</protein>
<evidence type="ECO:0000313" key="2">
    <source>
        <dbReference type="EMBL" id="ORM69904.1"/>
    </source>
</evidence>
<name>A0A1X1CZW2_9GAMM</name>
<accession>A0A1X1CZW2</accession>
<proteinExistence type="predicted"/>
<dbReference type="InterPro" id="IPR048207">
    <property type="entry name" value="HprT-like"/>
</dbReference>
<keyword evidence="3" id="KW-1185">Reference proteome</keyword>
<keyword evidence="1" id="KW-0732">Signal</keyword>
<gene>
    <name evidence="2" type="ORF">HA48_18565</name>
</gene>
<comment type="caution">
    <text evidence="2">The sequence shown here is derived from an EMBL/GenBank/DDBJ whole genome shotgun (WGS) entry which is preliminary data.</text>
</comment>
<evidence type="ECO:0000256" key="1">
    <source>
        <dbReference type="SAM" id="SignalP"/>
    </source>
</evidence>
<dbReference type="OrthoDB" id="6548477at2"/>
<dbReference type="PROSITE" id="PS51257">
    <property type="entry name" value="PROKAR_LIPOPROTEIN"/>
    <property type="match status" value="1"/>
</dbReference>
<sequence length="60" mass="6660">MKLRLLLLVLLSGLLSACASQDNGCDSASCRPLADSHHLTIWWPSDMRNGTQDYTQVTVR</sequence>